<protein>
    <submittedName>
        <fullName evidence="2">Uncharacterized protein</fullName>
    </submittedName>
</protein>
<evidence type="ECO:0000313" key="2">
    <source>
        <dbReference type="EMBL" id="KAK9710045.1"/>
    </source>
</evidence>
<evidence type="ECO:0000256" key="1">
    <source>
        <dbReference type="SAM" id="Phobius"/>
    </source>
</evidence>
<keyword evidence="1" id="KW-0472">Membrane</keyword>
<keyword evidence="3" id="KW-1185">Reference proteome</keyword>
<name>A0AAW1JXT3_POPJA</name>
<reference evidence="2 3" key="1">
    <citation type="journal article" date="2024" name="BMC Genomics">
        <title>De novo assembly and annotation of Popillia japonica's genome with initial clues to its potential as an invasive pest.</title>
        <authorList>
            <person name="Cucini C."/>
            <person name="Boschi S."/>
            <person name="Funari R."/>
            <person name="Cardaioli E."/>
            <person name="Iannotti N."/>
            <person name="Marturano G."/>
            <person name="Paoli F."/>
            <person name="Bruttini M."/>
            <person name="Carapelli A."/>
            <person name="Frati F."/>
            <person name="Nardi F."/>
        </authorList>
    </citation>
    <scope>NUCLEOTIDE SEQUENCE [LARGE SCALE GENOMIC DNA]</scope>
    <source>
        <strain evidence="2">DMR45628</strain>
    </source>
</reference>
<sequence>MNLITTTTNFCKATNIEAMLVSRGAAGFFFFLGVALLVPVVDGMTFPDLGVCVFFNWTCVAVQVEKLPLVRKICHVAPLKGQRVALVWASEPRERAQLWVLGSGRSPCN</sequence>
<dbReference type="AlphaFoldDB" id="A0AAW1JXT3"/>
<dbReference type="EMBL" id="JASPKY010000299">
    <property type="protein sequence ID" value="KAK9710045.1"/>
    <property type="molecule type" value="Genomic_DNA"/>
</dbReference>
<evidence type="ECO:0000313" key="3">
    <source>
        <dbReference type="Proteomes" id="UP001458880"/>
    </source>
</evidence>
<gene>
    <name evidence="2" type="ORF">QE152_g26278</name>
</gene>
<accession>A0AAW1JXT3</accession>
<feature type="transmembrane region" description="Helical" evidence="1">
    <location>
        <begin position="20"/>
        <end position="38"/>
    </location>
</feature>
<keyword evidence="1" id="KW-0812">Transmembrane</keyword>
<comment type="caution">
    <text evidence="2">The sequence shown here is derived from an EMBL/GenBank/DDBJ whole genome shotgun (WGS) entry which is preliminary data.</text>
</comment>
<dbReference type="Proteomes" id="UP001458880">
    <property type="component" value="Unassembled WGS sequence"/>
</dbReference>
<keyword evidence="1" id="KW-1133">Transmembrane helix</keyword>
<proteinExistence type="predicted"/>
<organism evidence="2 3">
    <name type="scientific">Popillia japonica</name>
    <name type="common">Japanese beetle</name>
    <dbReference type="NCBI Taxonomy" id="7064"/>
    <lineage>
        <taxon>Eukaryota</taxon>
        <taxon>Metazoa</taxon>
        <taxon>Ecdysozoa</taxon>
        <taxon>Arthropoda</taxon>
        <taxon>Hexapoda</taxon>
        <taxon>Insecta</taxon>
        <taxon>Pterygota</taxon>
        <taxon>Neoptera</taxon>
        <taxon>Endopterygota</taxon>
        <taxon>Coleoptera</taxon>
        <taxon>Polyphaga</taxon>
        <taxon>Scarabaeiformia</taxon>
        <taxon>Scarabaeidae</taxon>
        <taxon>Rutelinae</taxon>
        <taxon>Popillia</taxon>
    </lineage>
</organism>